<feature type="compositionally biased region" description="Low complexity" evidence="1">
    <location>
        <begin position="56"/>
        <end position="78"/>
    </location>
</feature>
<gene>
    <name evidence="4" type="ORF">CP978_05350</name>
</gene>
<evidence type="ECO:0000259" key="3">
    <source>
        <dbReference type="Pfam" id="PF20568"/>
    </source>
</evidence>
<evidence type="ECO:0000256" key="1">
    <source>
        <dbReference type="SAM" id="MobiDB-lite"/>
    </source>
</evidence>
<dbReference type="Proteomes" id="UP000325763">
    <property type="component" value="Chromosome"/>
</dbReference>
<feature type="compositionally biased region" description="Pro residues" evidence="1">
    <location>
        <begin position="374"/>
        <end position="386"/>
    </location>
</feature>
<proteinExistence type="predicted"/>
<feature type="domain" description="DUF6777" evidence="3">
    <location>
        <begin position="79"/>
        <end position="242"/>
    </location>
</feature>
<name>A0A5P2W2G9_9ACTN</name>
<reference evidence="4 5" key="1">
    <citation type="submission" date="2017-09" db="EMBL/GenBank/DDBJ databases">
        <title>Streptomyces genome completion.</title>
        <authorList>
            <person name="Lee N."/>
            <person name="Cho B.-K."/>
        </authorList>
    </citation>
    <scope>NUCLEOTIDE SEQUENCE [LARGE SCALE GENOMIC DNA]</scope>
    <source>
        <strain evidence="4 5">ATCC 14899</strain>
    </source>
</reference>
<dbReference type="KEGG" id="snq:CP978_05350"/>
<feature type="region of interest" description="Disordered" evidence="1">
    <location>
        <begin position="259"/>
        <end position="386"/>
    </location>
</feature>
<evidence type="ECO:0000313" key="4">
    <source>
        <dbReference type="EMBL" id="QEV38033.1"/>
    </source>
</evidence>
<keyword evidence="2" id="KW-0732">Signal</keyword>
<feature type="signal peptide" evidence="2">
    <location>
        <begin position="1"/>
        <end position="18"/>
    </location>
</feature>
<dbReference type="EMBL" id="CP023747">
    <property type="protein sequence ID" value="QEV38033.1"/>
    <property type="molecule type" value="Genomic_DNA"/>
</dbReference>
<dbReference type="Pfam" id="PF20568">
    <property type="entry name" value="DUF6777"/>
    <property type="match status" value="1"/>
</dbReference>
<evidence type="ECO:0000313" key="5">
    <source>
        <dbReference type="Proteomes" id="UP000325763"/>
    </source>
</evidence>
<accession>A0A5P2W2G9</accession>
<dbReference type="InterPro" id="IPR046704">
    <property type="entry name" value="DUF6777"/>
</dbReference>
<evidence type="ECO:0000256" key="2">
    <source>
        <dbReference type="SAM" id="SignalP"/>
    </source>
</evidence>
<feature type="region of interest" description="Disordered" evidence="1">
    <location>
        <begin position="37"/>
        <end position="78"/>
    </location>
</feature>
<sequence>MFARAPAAVCALSAGVLLCTGCGGTVPISGAPTGGELFLQPAGSRGPDPFTDSTVRSSSAPRPAAPPQSAGGAASWAPRAVSGATPGLYGGTRSRASCDIERQIALLAADRTKARAFARAAGVDQASVAAHLRGLTSVVLRTDTRVTDHGFRAGRVTNRQSVLETGTAVLVDNRGVPRVRCASGNPIDAPASLNGTPAVLGRPWSGYRRAQVVVVTPAPRTIANITIVSIENTSTWIERRIGDDGRRDVLVRPLVARSEPPQVDVRPPRAAVEPPGYGPHDAESPPPERSGSLSEERGKDPAENGDPPHEQDHARTAGDDCETPGTAVTAAPLARTEPPPSGSAGARDTAPRRDRTGDPPPRPGCPASAEPSGTTPPPDPAPTTPR</sequence>
<protein>
    <recommendedName>
        <fullName evidence="3">DUF6777 domain-containing protein</fullName>
    </recommendedName>
</protein>
<dbReference type="AlphaFoldDB" id="A0A5P2W2G9"/>
<feature type="chain" id="PRO_5039358261" description="DUF6777 domain-containing protein" evidence="2">
    <location>
        <begin position="19"/>
        <end position="386"/>
    </location>
</feature>
<organism evidence="4 5">
    <name type="scientific">Streptomyces nodosus</name>
    <dbReference type="NCBI Taxonomy" id="40318"/>
    <lineage>
        <taxon>Bacteria</taxon>
        <taxon>Bacillati</taxon>
        <taxon>Actinomycetota</taxon>
        <taxon>Actinomycetes</taxon>
        <taxon>Kitasatosporales</taxon>
        <taxon>Streptomycetaceae</taxon>
        <taxon>Streptomyces</taxon>
    </lineage>
</organism>
<feature type="compositionally biased region" description="Basic and acidic residues" evidence="1">
    <location>
        <begin position="294"/>
        <end position="318"/>
    </location>
</feature>